<evidence type="ECO:0000256" key="2">
    <source>
        <dbReference type="ARBA" id="ARBA00022806"/>
    </source>
</evidence>
<keyword evidence="2" id="KW-0067">ATP-binding</keyword>
<keyword evidence="1" id="KW-0378">Hydrolase</keyword>
<feature type="domain" description="DDX60-like winged helix" evidence="3">
    <location>
        <begin position="37"/>
        <end position="119"/>
    </location>
</feature>
<evidence type="ECO:0000313" key="5">
    <source>
        <dbReference type="Proteomes" id="UP000694385"/>
    </source>
</evidence>
<reference evidence="4" key="2">
    <citation type="submission" date="2025-09" db="UniProtKB">
        <authorList>
            <consortium name="Ensembl"/>
        </authorList>
    </citation>
    <scope>IDENTIFICATION</scope>
</reference>
<evidence type="ECO:0000256" key="1">
    <source>
        <dbReference type="ARBA" id="ARBA00022801"/>
    </source>
</evidence>
<dbReference type="Ensembl" id="ENSJJAT00000000378.1">
    <property type="protein sequence ID" value="ENSJJAP00000000348.1"/>
    <property type="gene ID" value="ENSJJAG00000000315.1"/>
</dbReference>
<name>A0A8C5JYK5_JACJA</name>
<dbReference type="GO" id="GO:0005737">
    <property type="term" value="C:cytoplasm"/>
    <property type="evidence" value="ECO:0007669"/>
    <property type="project" value="TreeGrafter"/>
</dbReference>
<reference evidence="4" key="1">
    <citation type="submission" date="2025-08" db="UniProtKB">
        <authorList>
            <consortium name="Ensembl"/>
        </authorList>
    </citation>
    <scope>IDENTIFICATION</scope>
</reference>
<dbReference type="AlphaFoldDB" id="A0A8C5JYK5"/>
<sequence length="391" mass="44163">MSGRAGRRGQDLLGDVYFFNIPLPKIGRLIKSKVPELRGQFPLSITLILRLMLLASKADDPEDGKAKALSVLKHSLMSFKQPRILEMLQLYFMFSLQFLVKEGYIDQEGNPMGFAGLVSHLHYHEPSNLVFVSFLVKGLFHNLCQQTIKGSKRFSEDVMEKLVLVLANLFGRRYLPAKLQDVDIKFHQSKVFLDDLPEDFSAALHEYNIQITEDFASFLQIVSKLADMKQEYQLPLSKIKFSGKECEDIPLVSHLMSCREGRVAISPFVCLSGNFDGDLLKPGVSDHVILRTVGVSFNQAPVLCPWRLDSLGRKMPLNAYALDFYKHGSLVGLVQDNRIHGGEAYDLLKDFGLTIKSISVSLRELCENEEDNVVLAFEQLSETYLEKLSKV</sequence>
<dbReference type="GO" id="GO:0051607">
    <property type="term" value="P:defense response to virus"/>
    <property type="evidence" value="ECO:0007669"/>
    <property type="project" value="TreeGrafter"/>
</dbReference>
<dbReference type="GeneTree" id="ENSGT00940000157188"/>
<dbReference type="GO" id="GO:0004386">
    <property type="term" value="F:helicase activity"/>
    <property type="evidence" value="ECO:0007669"/>
    <property type="project" value="UniProtKB-KW"/>
</dbReference>
<keyword evidence="2" id="KW-0547">Nucleotide-binding</keyword>
<keyword evidence="5" id="KW-1185">Reference proteome</keyword>
<dbReference type="InterPro" id="IPR052431">
    <property type="entry name" value="SKI2_subfamily_helicases"/>
</dbReference>
<protein>
    <recommendedName>
        <fullName evidence="3">DDX60-like winged helix domain-containing protein</fullName>
    </recommendedName>
</protein>
<dbReference type="GO" id="GO:0003725">
    <property type="term" value="F:double-stranded RNA binding"/>
    <property type="evidence" value="ECO:0007669"/>
    <property type="project" value="TreeGrafter"/>
</dbReference>
<dbReference type="GO" id="GO:0016787">
    <property type="term" value="F:hydrolase activity"/>
    <property type="evidence" value="ECO:0007669"/>
    <property type="project" value="UniProtKB-KW"/>
</dbReference>
<dbReference type="InterPro" id="IPR059032">
    <property type="entry name" value="WHD_DDX60"/>
</dbReference>
<organism evidence="4 5">
    <name type="scientific">Jaculus jaculus</name>
    <name type="common">Lesser Egyptian jerboa</name>
    <dbReference type="NCBI Taxonomy" id="51337"/>
    <lineage>
        <taxon>Eukaryota</taxon>
        <taxon>Metazoa</taxon>
        <taxon>Chordata</taxon>
        <taxon>Craniata</taxon>
        <taxon>Vertebrata</taxon>
        <taxon>Euteleostomi</taxon>
        <taxon>Mammalia</taxon>
        <taxon>Eutheria</taxon>
        <taxon>Euarchontoglires</taxon>
        <taxon>Glires</taxon>
        <taxon>Rodentia</taxon>
        <taxon>Myomorpha</taxon>
        <taxon>Dipodoidea</taxon>
        <taxon>Dipodidae</taxon>
        <taxon>Dipodinae</taxon>
        <taxon>Jaculus</taxon>
    </lineage>
</organism>
<keyword evidence="2" id="KW-0347">Helicase</keyword>
<dbReference type="OMA" id="HEHNINV"/>
<dbReference type="Proteomes" id="UP000694385">
    <property type="component" value="Unassembled WGS sequence"/>
</dbReference>
<dbReference type="Pfam" id="PF26076">
    <property type="entry name" value="WHD_DDX60"/>
    <property type="match status" value="1"/>
</dbReference>
<dbReference type="PANTHER" id="PTHR44533">
    <property type="entry name" value="DEAD/H RNA HELICASE, PUTATIVE-RELATED"/>
    <property type="match status" value="1"/>
</dbReference>
<dbReference type="PANTHER" id="PTHR44533:SF3">
    <property type="entry name" value="ATP-DEPENDENT RNA HELICASE DDX60-RELATED"/>
    <property type="match status" value="1"/>
</dbReference>
<dbReference type="GO" id="GO:0003727">
    <property type="term" value="F:single-stranded RNA binding"/>
    <property type="evidence" value="ECO:0007669"/>
    <property type="project" value="TreeGrafter"/>
</dbReference>
<evidence type="ECO:0000259" key="3">
    <source>
        <dbReference type="Pfam" id="PF26076"/>
    </source>
</evidence>
<accession>A0A8C5JYK5</accession>
<proteinExistence type="predicted"/>
<evidence type="ECO:0000313" key="4">
    <source>
        <dbReference type="Ensembl" id="ENSJJAP00000000348.1"/>
    </source>
</evidence>